<dbReference type="AlphaFoldDB" id="A0A6N2UWN2"/>
<keyword evidence="2 5" id="KW-0812">Transmembrane</keyword>
<feature type="transmembrane region" description="Helical" evidence="5">
    <location>
        <begin position="129"/>
        <end position="149"/>
    </location>
</feature>
<dbReference type="Pfam" id="PF09685">
    <property type="entry name" value="MamF_MmsF"/>
    <property type="match status" value="1"/>
</dbReference>
<accession>A0A6N2UWN2</accession>
<feature type="transmembrane region" description="Helical" evidence="5">
    <location>
        <begin position="95"/>
        <end position="117"/>
    </location>
</feature>
<dbReference type="EMBL" id="CACRTG010000021">
    <property type="protein sequence ID" value="VYT20551.1"/>
    <property type="molecule type" value="Genomic_DNA"/>
</dbReference>
<evidence type="ECO:0000256" key="3">
    <source>
        <dbReference type="ARBA" id="ARBA00022989"/>
    </source>
</evidence>
<sequence length="166" mass="18737">MRYCVKCGRQVEDSMNFCPSCGAQIPKEETHHTYEYGNGQYTQNQTEQRNFREQTVKEEGTDRVLAVLAYLGLLVFVPILSGSKSEFVRFHANQGLVLFICSVLWNALDWILSRFVWFMDVGIISLGDLLGIVNLALVVLAIIGIVNACKSKKEELPFIGNIVLFQ</sequence>
<feature type="domain" description="Zinc-ribbon" evidence="6">
    <location>
        <begin position="3"/>
        <end position="24"/>
    </location>
</feature>
<organism evidence="7">
    <name type="scientific">[Clostridium] nexile</name>
    <dbReference type="NCBI Taxonomy" id="29361"/>
    <lineage>
        <taxon>Bacteria</taxon>
        <taxon>Bacillati</taxon>
        <taxon>Bacillota</taxon>
        <taxon>Clostridia</taxon>
        <taxon>Lachnospirales</taxon>
        <taxon>Lachnospiraceae</taxon>
        <taxon>Tyzzerella</taxon>
    </lineage>
</organism>
<keyword evidence="3 5" id="KW-1133">Transmembrane helix</keyword>
<evidence type="ECO:0000256" key="5">
    <source>
        <dbReference type="SAM" id="Phobius"/>
    </source>
</evidence>
<dbReference type="Pfam" id="PF13240">
    <property type="entry name" value="Zn_Ribbon_1"/>
    <property type="match status" value="1"/>
</dbReference>
<reference evidence="7" key="1">
    <citation type="submission" date="2019-11" db="EMBL/GenBank/DDBJ databases">
        <authorList>
            <person name="Feng L."/>
        </authorList>
    </citation>
    <scope>NUCLEOTIDE SEQUENCE</scope>
    <source>
        <strain evidence="7">CnexileLFYP112</strain>
    </source>
</reference>
<evidence type="ECO:0000256" key="2">
    <source>
        <dbReference type="ARBA" id="ARBA00022692"/>
    </source>
</evidence>
<evidence type="ECO:0000259" key="6">
    <source>
        <dbReference type="Pfam" id="PF13240"/>
    </source>
</evidence>
<name>A0A6N2UWN2_9FIRM</name>
<gene>
    <name evidence="7" type="ORF">CNLFYP112_02252</name>
</gene>
<protein>
    <submittedName>
        <fullName evidence="7">Chloroplast import component protein (Tic20)</fullName>
    </submittedName>
</protein>
<feature type="transmembrane region" description="Helical" evidence="5">
    <location>
        <begin position="64"/>
        <end position="83"/>
    </location>
</feature>
<comment type="subcellular location">
    <subcellularLocation>
        <location evidence="1">Membrane</location>
        <topology evidence="1">Multi-pass membrane protein</topology>
    </subcellularLocation>
</comment>
<evidence type="ECO:0000256" key="1">
    <source>
        <dbReference type="ARBA" id="ARBA00004141"/>
    </source>
</evidence>
<evidence type="ECO:0000313" key="7">
    <source>
        <dbReference type="EMBL" id="VYT20551.1"/>
    </source>
</evidence>
<proteinExistence type="predicted"/>
<evidence type="ECO:0000256" key="4">
    <source>
        <dbReference type="ARBA" id="ARBA00023136"/>
    </source>
</evidence>
<dbReference type="InterPro" id="IPR019109">
    <property type="entry name" value="MamF_MmsF"/>
</dbReference>
<dbReference type="InterPro" id="IPR026870">
    <property type="entry name" value="Zinc_ribbon_dom"/>
</dbReference>
<keyword evidence="4 5" id="KW-0472">Membrane</keyword>